<organism evidence="1 2">
    <name type="scientific">Candidatus Micrarchaeum acidiphilum ARMAN-2</name>
    <dbReference type="NCBI Taxonomy" id="425595"/>
    <lineage>
        <taxon>Archaea</taxon>
        <taxon>Candidatus Micrarchaeota</taxon>
        <taxon>Candidatus Micrarchaeia</taxon>
        <taxon>Candidatus Micrarchaeales</taxon>
        <taxon>Candidatus Micrarchaeaceae</taxon>
        <taxon>Candidatus Micrarchaeum</taxon>
    </lineage>
</organism>
<dbReference type="AlphaFoldDB" id="C7DH07"/>
<evidence type="ECO:0000313" key="1">
    <source>
        <dbReference type="EMBL" id="EET89909.1"/>
    </source>
</evidence>
<evidence type="ECO:0008006" key="3">
    <source>
        <dbReference type="Google" id="ProtNLM"/>
    </source>
</evidence>
<evidence type="ECO:0000313" key="2">
    <source>
        <dbReference type="Proteomes" id="UP000332487"/>
    </source>
</evidence>
<protein>
    <recommendedName>
        <fullName evidence="3">Aminoglycoside phosphotransferase domain-containing protein</fullName>
    </recommendedName>
</protein>
<dbReference type="EMBL" id="GG697240">
    <property type="protein sequence ID" value="EET89909.1"/>
    <property type="molecule type" value="Genomic_DNA"/>
</dbReference>
<sequence>MSESTQNRILEHLAKKFSLYDFEPLAIQGHTTTKLYLCRKGKQQMVAKIGVDKESMNEVSNNVNGYAMISREGGRALVPDRLMVLKEKQFSALVMPYLGKNITQCARDNPAVLDTFFDKLQSLAEKTLVKNTDEQYAGIVEIASQIKKWYGVLEQNSVIDTRYRDLLTRLKPEDIASRNSTIMVLDSTPDNFFVHNDSIKFIDPWPQSTYRGTMLPCIGIFTALLADVYQIPMAAQAQHLNDLVGKVAKLLDLGEDKTRRQLALGRALQFSLSSFVRINTDKSKSAYYAKLGLSELETVVS</sequence>
<reference evidence="1 2" key="1">
    <citation type="journal article" date="2009" name="Genome Biol.">
        <title>Community-wide analysis of microbial genome sequence signatures.</title>
        <authorList>
            <person name="Dick G.J."/>
            <person name="Andersson A.F."/>
            <person name="Baker B.J."/>
            <person name="Simmons S.L."/>
            <person name="Thomas B.C."/>
            <person name="Yelton A.P."/>
            <person name="Banfield J.F."/>
        </authorList>
    </citation>
    <scope>NUCLEOTIDE SEQUENCE [LARGE SCALE GENOMIC DNA]</scope>
    <source>
        <strain evidence="1">ARMAN-2</strain>
    </source>
</reference>
<accession>C7DH07</accession>
<gene>
    <name evidence="1" type="ORF">UNLARM2_0353</name>
</gene>
<keyword evidence="2" id="KW-1185">Reference proteome</keyword>
<reference evidence="1 2" key="2">
    <citation type="journal article" date="2010" name="Proc. Natl. Acad. Sci. U.S.A.">
        <title>Enigmatic, ultrasmall, uncultivated Archaea.</title>
        <authorList>
            <person name="Baker B.J."/>
            <person name="Comolli L.R."/>
            <person name="Dick G.J."/>
            <person name="Hauser L.J."/>
            <person name="Hyatt D."/>
            <person name="Dill B.D."/>
            <person name="Land M.L."/>
            <person name="Verberkmoes N.C."/>
            <person name="Hettich R.L."/>
            <person name="Banfield J.F."/>
        </authorList>
    </citation>
    <scope>NUCLEOTIDE SEQUENCE [LARGE SCALE GENOMIC DNA]</scope>
    <source>
        <strain evidence="1">ARMAN-2</strain>
    </source>
</reference>
<name>C7DH07_MICA2</name>
<dbReference type="Proteomes" id="UP000332487">
    <property type="component" value="Unassembled WGS sequence"/>
</dbReference>
<proteinExistence type="predicted"/>